<proteinExistence type="predicted"/>
<dbReference type="EMBL" id="BJHW01000001">
    <property type="protein sequence ID" value="GDY49575.1"/>
    <property type="molecule type" value="Genomic_DNA"/>
</dbReference>
<evidence type="ECO:0000313" key="1">
    <source>
        <dbReference type="EMBL" id="GDY49575.1"/>
    </source>
</evidence>
<dbReference type="OrthoDB" id="3431428at2"/>
<keyword evidence="2" id="KW-1185">Reference proteome</keyword>
<accession>A0A4D4KKU0</accession>
<dbReference type="AlphaFoldDB" id="A0A4D4KKU0"/>
<protein>
    <submittedName>
        <fullName evidence="1">Uncharacterized protein</fullName>
    </submittedName>
</protein>
<comment type="caution">
    <text evidence="1">The sequence shown here is derived from an EMBL/GenBank/DDBJ whole genome shotgun (WGS) entry which is preliminary data.</text>
</comment>
<name>A0A4D4KKU0_STRVO</name>
<organism evidence="1 2">
    <name type="scientific">Streptomyces violaceusniger</name>
    <dbReference type="NCBI Taxonomy" id="68280"/>
    <lineage>
        <taxon>Bacteria</taxon>
        <taxon>Bacillati</taxon>
        <taxon>Actinomycetota</taxon>
        <taxon>Actinomycetes</taxon>
        <taxon>Kitasatosporales</taxon>
        <taxon>Streptomycetaceae</taxon>
        <taxon>Streptomyces</taxon>
        <taxon>Streptomyces violaceusniger group</taxon>
    </lineage>
</organism>
<dbReference type="RefSeq" id="WP_137975748.1">
    <property type="nucleotide sequence ID" value="NZ_BAAASO010000069.1"/>
</dbReference>
<evidence type="ECO:0000313" key="2">
    <source>
        <dbReference type="Proteomes" id="UP000301309"/>
    </source>
</evidence>
<dbReference type="Proteomes" id="UP000301309">
    <property type="component" value="Unassembled WGS sequence"/>
</dbReference>
<reference evidence="1 2" key="1">
    <citation type="journal article" date="2020" name="Int. J. Syst. Evol. Microbiol.">
        <title>Reclassification of Streptomyces castelarensis and Streptomyces sporoclivatus as later heterotypic synonyms of Streptomyces antimycoticus.</title>
        <authorList>
            <person name="Komaki H."/>
            <person name="Tamura T."/>
        </authorList>
    </citation>
    <scope>NUCLEOTIDE SEQUENCE [LARGE SCALE GENOMIC DNA]</scope>
    <source>
        <strain evidence="1 2">NBRC 13459</strain>
    </source>
</reference>
<gene>
    <name evidence="1" type="ORF">SVIO_001980</name>
</gene>
<sequence>MSEAAADGHEALIPQPNTTAEDLRAAVVQIAPNQVAVFDAERTAAVEAARSQVDAAPMRRFLRRWALTVAIERVPARAARLSELEARAGQVEDLAEGRAIAAEVAAIHAEAAAEAGIDRRTAG</sequence>